<keyword evidence="3" id="KW-1185">Reference proteome</keyword>
<organism evidence="2 3">
    <name type="scientific">Tetrahymena thermophila (strain SB210)</name>
    <dbReference type="NCBI Taxonomy" id="312017"/>
    <lineage>
        <taxon>Eukaryota</taxon>
        <taxon>Sar</taxon>
        <taxon>Alveolata</taxon>
        <taxon>Ciliophora</taxon>
        <taxon>Intramacronucleata</taxon>
        <taxon>Oligohymenophorea</taxon>
        <taxon>Hymenostomatida</taxon>
        <taxon>Tetrahymenina</taxon>
        <taxon>Tetrahymenidae</taxon>
        <taxon>Tetrahymena</taxon>
    </lineage>
</organism>
<dbReference type="EMBL" id="GG662603">
    <property type="protein sequence ID" value="EAS01361.2"/>
    <property type="molecule type" value="Genomic_DNA"/>
</dbReference>
<proteinExistence type="predicted"/>
<evidence type="ECO:0000313" key="2">
    <source>
        <dbReference type="EMBL" id="EAS01361.2"/>
    </source>
</evidence>
<gene>
    <name evidence="2" type="ORF">TTHERM_00149720</name>
</gene>
<dbReference type="Proteomes" id="UP000009168">
    <property type="component" value="Unassembled WGS sequence"/>
</dbReference>
<protein>
    <submittedName>
        <fullName evidence="2">Uncharacterized protein</fullName>
    </submittedName>
</protein>
<reference evidence="3" key="1">
    <citation type="journal article" date="2006" name="PLoS Biol.">
        <title>Macronuclear genome sequence of the ciliate Tetrahymena thermophila, a model eukaryote.</title>
        <authorList>
            <person name="Eisen J.A."/>
            <person name="Coyne R.S."/>
            <person name="Wu M."/>
            <person name="Wu D."/>
            <person name="Thiagarajan M."/>
            <person name="Wortman J.R."/>
            <person name="Badger J.H."/>
            <person name="Ren Q."/>
            <person name="Amedeo P."/>
            <person name="Jones K.M."/>
            <person name="Tallon L.J."/>
            <person name="Delcher A.L."/>
            <person name="Salzberg S.L."/>
            <person name="Silva J.C."/>
            <person name="Haas B.J."/>
            <person name="Majoros W.H."/>
            <person name="Farzad M."/>
            <person name="Carlton J.M."/>
            <person name="Smith R.K. Jr."/>
            <person name="Garg J."/>
            <person name="Pearlman R.E."/>
            <person name="Karrer K.M."/>
            <person name="Sun L."/>
            <person name="Manning G."/>
            <person name="Elde N.C."/>
            <person name="Turkewitz A.P."/>
            <person name="Asai D.J."/>
            <person name="Wilkes D.E."/>
            <person name="Wang Y."/>
            <person name="Cai H."/>
            <person name="Collins K."/>
            <person name="Stewart B.A."/>
            <person name="Lee S.R."/>
            <person name="Wilamowska K."/>
            <person name="Weinberg Z."/>
            <person name="Ruzzo W.L."/>
            <person name="Wloga D."/>
            <person name="Gaertig J."/>
            <person name="Frankel J."/>
            <person name="Tsao C.-C."/>
            <person name="Gorovsky M.A."/>
            <person name="Keeling P.J."/>
            <person name="Waller R.F."/>
            <person name="Patron N.J."/>
            <person name="Cherry J.M."/>
            <person name="Stover N.A."/>
            <person name="Krieger C.J."/>
            <person name="del Toro C."/>
            <person name="Ryder H.F."/>
            <person name="Williamson S.C."/>
            <person name="Barbeau R.A."/>
            <person name="Hamilton E.P."/>
            <person name="Orias E."/>
        </authorList>
    </citation>
    <scope>NUCLEOTIDE SEQUENCE [LARGE SCALE GENOMIC DNA]</scope>
    <source>
        <strain evidence="3">SB210</strain>
    </source>
</reference>
<evidence type="ECO:0000313" key="3">
    <source>
        <dbReference type="Proteomes" id="UP000009168"/>
    </source>
</evidence>
<feature type="compositionally biased region" description="Basic and acidic residues" evidence="1">
    <location>
        <begin position="621"/>
        <end position="636"/>
    </location>
</feature>
<dbReference type="KEGG" id="tet:TTHERM_00149720"/>
<name>I7MGD7_TETTS</name>
<sequence>MKNSELFKNDSDRRKEYDRNFHSIKSFTVDLNKLYQVYQTRDYDAKQAWMYIFDYVCLTKIKNQKDCFRKTAIKFYKNYFPEYKYFKENYRDYNAFRNLPNRKNYLIRIKKKSSMRIYEQNFQHDIENILQDQEPEDGKDHEIIFQLKILIKDLLQITYNSFYNESLILNNSRILEYCFQLLKYLEIEYFYCCIAFKIKNEQELLERITCILRRYYHFWVELLFETYCYSYWKQEQTKKNNSVDQKNQNASQREKTYEDIFLEKNKEINERIEKFKNNNGLCKKQQFFEQKNLPNEIEEQQKNETYDFSFLEFNQQDEFDDETLKQRFQRFDLKITDILDYYPFLQAKQNSNRIEIIQDQQSRQGEYTIFLDNIQLLANTNINIIYEFICAEYSNWSYYQGPYTIIIQLFSFLKKALEKKSILIAIVETYQNFKDSNNLKIIYEHDRENNQFFLKQKFKNKQFEFKDEEETDEEYDLEDDQINNHDDIHNIEKQSRSYDDLQIKEDNRKRKEKISRIIEKIINQILQNNCQKLTQIFALYLKDENIQKIGYNIQKMFFIFQFDGIQFQKIQMDDNSKLIYEYNLDDALAFDLQLFICQEQSKIYQQQETVKSQTSSLPALKSDEDNQNNHKLDIKDDQKEITKNDDSIDLEEKFEEKETRAAQNFYESCFQVKHQSKGYIMPIPYENLTFPPIINEPVILPEYNDIQKGTEHLFDGYLLKPQQQLAQQYKSRTFSTVSNAYSNNSQQKKIQYPFKDEEQICDIRIFKSLAQNVAKSIISDYKGPQSKQTDFDYNLQQYFYSFSEAKR</sequence>
<evidence type="ECO:0000256" key="1">
    <source>
        <dbReference type="SAM" id="MobiDB-lite"/>
    </source>
</evidence>
<accession>I7MGD7</accession>
<dbReference type="GeneID" id="7826028"/>
<dbReference type="AlphaFoldDB" id="I7MGD7"/>
<dbReference type="InParanoid" id="I7MGD7"/>
<dbReference type="RefSeq" id="XP_001021607.2">
    <property type="nucleotide sequence ID" value="XM_001021607.2"/>
</dbReference>
<feature type="region of interest" description="Disordered" evidence="1">
    <location>
        <begin position="614"/>
        <end position="636"/>
    </location>
</feature>